<evidence type="ECO:0000256" key="1">
    <source>
        <dbReference type="SAM" id="MobiDB-lite"/>
    </source>
</evidence>
<reference evidence="2" key="1">
    <citation type="submission" date="2021-04" db="EMBL/GenBank/DDBJ databases">
        <title>Draft Genome Sequence of Pandoravirus japonicus, Isolated from the Sabaishi River of Niigata, Japan.</title>
        <authorList>
            <person name="Hosokawa N."/>
            <person name="Takahashi H."/>
            <person name="Aoki K."/>
            <person name="Takemura M."/>
        </authorList>
    </citation>
    <scope>NUCLEOTIDE SEQUENCE</scope>
</reference>
<organism evidence="2 3">
    <name type="scientific">Pandoravirus japonicus</name>
    <dbReference type="NCBI Taxonomy" id="2823154"/>
    <lineage>
        <taxon>Viruses</taxon>
        <taxon>Pandoravirus</taxon>
    </lineage>
</organism>
<feature type="compositionally biased region" description="Basic and acidic residues" evidence="1">
    <location>
        <begin position="310"/>
        <end position="323"/>
    </location>
</feature>
<dbReference type="Proteomes" id="UP001253637">
    <property type="component" value="Segment"/>
</dbReference>
<evidence type="ECO:0008006" key="4">
    <source>
        <dbReference type="Google" id="ProtNLM"/>
    </source>
</evidence>
<name>A0A811BM55_9VIRU</name>
<proteinExistence type="predicted"/>
<protein>
    <recommendedName>
        <fullName evidence="4">Ankyrin repeat domain containing protein</fullName>
    </recommendedName>
</protein>
<evidence type="ECO:0000313" key="3">
    <source>
        <dbReference type="Proteomes" id="UP001253637"/>
    </source>
</evidence>
<sequence>MDSALDSGAPTLDVLPDEVIDYIVVEHVVDPKDLGACLLAWRRFHVVLGSARLVARRCRYATLLSLCAAGDVEGLRYALARPEVFGSTSASGWQACLYAAVAAGHIDVLDLIKASLLGATTALPAAPVGQKEEEEGEGPWDYEPQAEALARLCAAAGPPAIAPLWPPPSAPWLVLAAAAARLCRDRVLSWLCAEDNRPTTRAITPVDVHSMVSVVQARAPEEAAECLWRRLRMDLGVFMKHAWAVRGMALAAVRAVVERVSEASSPCVAVQLDALSRVNLYPALYPEAISTLFPTAPYAADPEDKEQEEQDKANDERLAHEATADPAGASREGVSATWNVTLRGGLAGLRQRHGDDAVAKTLRHRDEFFSVLSVVASLPSGLPWPAACDDLAWLCEHIGMFDSSHVFSHLCVSALMATLALLGRGDLMAALGDDPRAADGRCPAVGPPQVGLIYPKAAVAAFGRGDLDVARWACARMQFGGSAEAWEAWRAGDAETARLLYAHGCHRTPSLVGHMRGVPSTEPARSHLYESLCARDTKAVALLLDPTAASASYREAVDRAVADAVALAAAEALIDDNTRVVVWLWRRYGDLVDAVCAAPLALVPRPHLDIRL</sequence>
<dbReference type="EMBL" id="LC625835">
    <property type="protein sequence ID" value="BCU03099.1"/>
    <property type="molecule type" value="Genomic_DNA"/>
</dbReference>
<feature type="region of interest" description="Disordered" evidence="1">
    <location>
        <begin position="297"/>
        <end position="331"/>
    </location>
</feature>
<evidence type="ECO:0000313" key="2">
    <source>
        <dbReference type="EMBL" id="BCU03099.1"/>
    </source>
</evidence>
<accession>A0A811BM55</accession>